<dbReference type="EMBL" id="JAACJJ010000014">
    <property type="protein sequence ID" value="KAF5326748.1"/>
    <property type="molecule type" value="Genomic_DNA"/>
</dbReference>
<dbReference type="AlphaFoldDB" id="A0A8H5BP33"/>
<accession>A0A8H5BP33</accession>
<dbReference type="OrthoDB" id="2947642at2759"/>
<comment type="caution">
    <text evidence="1">The sequence shown here is derived from an EMBL/GenBank/DDBJ whole genome shotgun (WGS) entry which is preliminary data.</text>
</comment>
<evidence type="ECO:0000313" key="1">
    <source>
        <dbReference type="EMBL" id="KAF5326748.1"/>
    </source>
</evidence>
<evidence type="ECO:0008006" key="3">
    <source>
        <dbReference type="Google" id="ProtNLM"/>
    </source>
</evidence>
<proteinExistence type="predicted"/>
<gene>
    <name evidence="1" type="ORF">D9619_004411</name>
</gene>
<keyword evidence="2" id="KW-1185">Reference proteome</keyword>
<evidence type="ECO:0000313" key="2">
    <source>
        <dbReference type="Proteomes" id="UP000567179"/>
    </source>
</evidence>
<name>A0A8H5BP33_9AGAR</name>
<organism evidence="1 2">
    <name type="scientific">Psilocybe cf. subviscida</name>
    <dbReference type="NCBI Taxonomy" id="2480587"/>
    <lineage>
        <taxon>Eukaryota</taxon>
        <taxon>Fungi</taxon>
        <taxon>Dikarya</taxon>
        <taxon>Basidiomycota</taxon>
        <taxon>Agaricomycotina</taxon>
        <taxon>Agaricomycetes</taxon>
        <taxon>Agaricomycetidae</taxon>
        <taxon>Agaricales</taxon>
        <taxon>Agaricineae</taxon>
        <taxon>Strophariaceae</taxon>
        <taxon>Psilocybe</taxon>
    </lineage>
</organism>
<reference evidence="1 2" key="1">
    <citation type="journal article" date="2020" name="ISME J.">
        <title>Uncovering the hidden diversity of litter-decomposition mechanisms in mushroom-forming fungi.</title>
        <authorList>
            <person name="Floudas D."/>
            <person name="Bentzer J."/>
            <person name="Ahren D."/>
            <person name="Johansson T."/>
            <person name="Persson P."/>
            <person name="Tunlid A."/>
        </authorList>
    </citation>
    <scope>NUCLEOTIDE SEQUENCE [LARGE SCALE GENOMIC DNA]</scope>
    <source>
        <strain evidence="1 2">CBS 101986</strain>
    </source>
</reference>
<dbReference type="Proteomes" id="UP000567179">
    <property type="component" value="Unassembled WGS sequence"/>
</dbReference>
<protein>
    <recommendedName>
        <fullName evidence="3">BTB domain-containing protein</fullName>
    </recommendedName>
</protein>
<sequence length="325" mass="35955">MNRPCRPHVASISDNLIQISAQRFQLQFRLDLNRNKILPSTTMADSLTDADRISSSPSGVSEQDNSAPAAKLHPVWNFETVVFQVENELFCIPKKGLSVPGSTFEDMFALSLTSGPGVEGQSLANPIILPQTRASDFSALLTLLYPWINMYDGSGGLSEVPHKYLKEARHKNTKDFGLDHWLGVLRLANKWNYDGVRETAIDALGSLLPRGIERIQAGREYFVQTWVKEGYHDIVSTRGLDPDKLAEAPYNFGQATIAKIFYIQVASLAHLGGVYCHSDHGNYHWGGSDNADCDAIRESLKDAYSLIDTTFEDDIKAAYYGGPAV</sequence>